<dbReference type="PANTHER" id="PTHR45755">
    <property type="match status" value="1"/>
</dbReference>
<evidence type="ECO:0000256" key="1">
    <source>
        <dbReference type="ARBA" id="ARBA00004141"/>
    </source>
</evidence>
<feature type="transmembrane region" description="Helical" evidence="6">
    <location>
        <begin position="53"/>
        <end position="75"/>
    </location>
</feature>
<dbReference type="PANTHER" id="PTHR45755:SF3">
    <property type="entry name" value="METAL TOLERANCE PROTEIN C2"/>
    <property type="match status" value="1"/>
</dbReference>
<keyword evidence="9" id="KW-1185">Reference proteome</keyword>
<dbReference type="SUPFAM" id="SSF161111">
    <property type="entry name" value="Cation efflux protein transmembrane domain-like"/>
    <property type="match status" value="1"/>
</dbReference>
<organism evidence="8 9">
    <name type="scientific">Porphyridium purpureum</name>
    <name type="common">Red alga</name>
    <name type="synonym">Porphyridium cruentum</name>
    <dbReference type="NCBI Taxonomy" id="35688"/>
    <lineage>
        <taxon>Eukaryota</taxon>
        <taxon>Rhodophyta</taxon>
        <taxon>Bangiophyceae</taxon>
        <taxon>Porphyridiales</taxon>
        <taxon>Porphyridiaceae</taxon>
        <taxon>Porphyridium</taxon>
    </lineage>
</organism>
<evidence type="ECO:0000313" key="9">
    <source>
        <dbReference type="Proteomes" id="UP000324585"/>
    </source>
</evidence>
<dbReference type="InterPro" id="IPR058533">
    <property type="entry name" value="Cation_efflux_TM"/>
</dbReference>
<feature type="transmembrane region" description="Helical" evidence="6">
    <location>
        <begin position="140"/>
        <end position="158"/>
    </location>
</feature>
<feature type="transmembrane region" description="Helical" evidence="6">
    <location>
        <begin position="232"/>
        <end position="254"/>
    </location>
</feature>
<keyword evidence="5 6" id="KW-0472">Membrane</keyword>
<dbReference type="Proteomes" id="UP000324585">
    <property type="component" value="Unassembled WGS sequence"/>
</dbReference>
<evidence type="ECO:0000256" key="3">
    <source>
        <dbReference type="ARBA" id="ARBA00022692"/>
    </source>
</evidence>
<dbReference type="Pfam" id="PF01545">
    <property type="entry name" value="Cation_efflux"/>
    <property type="match status" value="1"/>
</dbReference>
<evidence type="ECO:0000256" key="2">
    <source>
        <dbReference type="ARBA" id="ARBA00022448"/>
    </source>
</evidence>
<evidence type="ECO:0000256" key="4">
    <source>
        <dbReference type="ARBA" id="ARBA00022989"/>
    </source>
</evidence>
<keyword evidence="4 6" id="KW-1133">Transmembrane helix</keyword>
<evidence type="ECO:0000256" key="6">
    <source>
        <dbReference type="SAM" id="Phobius"/>
    </source>
</evidence>
<dbReference type="GO" id="GO:0005794">
    <property type="term" value="C:Golgi apparatus"/>
    <property type="evidence" value="ECO:0007669"/>
    <property type="project" value="TreeGrafter"/>
</dbReference>
<comment type="caution">
    <text evidence="8">The sequence shown here is derived from an EMBL/GenBank/DDBJ whole genome shotgun (WGS) entry which is preliminary data.</text>
</comment>
<keyword evidence="2" id="KW-0813">Transport</keyword>
<dbReference type="InterPro" id="IPR027469">
    <property type="entry name" value="Cation_efflux_TMD_sf"/>
</dbReference>
<evidence type="ECO:0000259" key="7">
    <source>
        <dbReference type="Pfam" id="PF01545"/>
    </source>
</evidence>
<dbReference type="Gene3D" id="1.20.1510.10">
    <property type="entry name" value="Cation efflux protein transmembrane domain"/>
    <property type="match status" value="1"/>
</dbReference>
<dbReference type="GO" id="GO:0016020">
    <property type="term" value="C:membrane"/>
    <property type="evidence" value="ECO:0007669"/>
    <property type="project" value="UniProtKB-SubCell"/>
</dbReference>
<protein>
    <submittedName>
        <fullName evidence="8">Zinc transporter 5</fullName>
    </submittedName>
</protein>
<dbReference type="OrthoDB" id="78669at2759"/>
<sequence>MSCAHDGAHALDDGMAVVPTRGAPYKRALLILVLHAVSTVQDLFVGVRVAHSYSIYLAGLQMLDTVGLIFACMALRFSALHGSRACAQYTFGYDRMMVLAGFTLVMILIFTALLRIVSALQVAFGAGLLAAGKRNHVPDATLLHFVVSVIGTVMFFPMRHVRRLQKSSQREPTTRLVSGEPGAAPAGGIMTLPRFAFDDVTEGLFLHSAGDLLHATSHALLNWMAVNALQRTWVSALLSIVMALIMVMVTLPLLRRTSLTLMRENPPETRQVKERLAELREKMSFRVTDAQFWCTATGKTVGMLYIQIPSNGVEDEYVAYFHEVLGGLIGNLTVQVERDIS</sequence>
<gene>
    <name evidence="8" type="ORF">FVE85_0979</name>
</gene>
<name>A0A5J4Z1U7_PORPP</name>
<feature type="transmembrane region" description="Helical" evidence="6">
    <location>
        <begin position="96"/>
        <end position="120"/>
    </location>
</feature>
<reference evidence="9" key="1">
    <citation type="journal article" date="2019" name="Nat. Commun.">
        <title>Expansion of phycobilisome linker gene families in mesophilic red algae.</title>
        <authorList>
            <person name="Lee J."/>
            <person name="Kim D."/>
            <person name="Bhattacharya D."/>
            <person name="Yoon H.S."/>
        </authorList>
    </citation>
    <scope>NUCLEOTIDE SEQUENCE [LARGE SCALE GENOMIC DNA]</scope>
    <source>
        <strain evidence="9">CCMP 1328</strain>
    </source>
</reference>
<evidence type="ECO:0000313" key="8">
    <source>
        <dbReference type="EMBL" id="KAA8497250.1"/>
    </source>
</evidence>
<dbReference type="GO" id="GO:0005385">
    <property type="term" value="F:zinc ion transmembrane transporter activity"/>
    <property type="evidence" value="ECO:0007669"/>
    <property type="project" value="InterPro"/>
</dbReference>
<proteinExistence type="predicted"/>
<evidence type="ECO:0000256" key="5">
    <source>
        <dbReference type="ARBA" id="ARBA00023136"/>
    </source>
</evidence>
<dbReference type="AlphaFoldDB" id="A0A5J4Z1U7"/>
<accession>A0A5J4Z1U7</accession>
<keyword evidence="3 6" id="KW-0812">Transmembrane</keyword>
<dbReference type="GO" id="GO:0006882">
    <property type="term" value="P:intracellular zinc ion homeostasis"/>
    <property type="evidence" value="ECO:0007669"/>
    <property type="project" value="InterPro"/>
</dbReference>
<dbReference type="InterPro" id="IPR045316">
    <property type="entry name" value="Msc2-like"/>
</dbReference>
<dbReference type="EMBL" id="VRMN01000002">
    <property type="protein sequence ID" value="KAA8497250.1"/>
    <property type="molecule type" value="Genomic_DNA"/>
</dbReference>
<comment type="subcellular location">
    <subcellularLocation>
        <location evidence="1">Membrane</location>
        <topology evidence="1">Multi-pass membrane protein</topology>
    </subcellularLocation>
</comment>
<feature type="transmembrane region" description="Helical" evidence="6">
    <location>
        <begin position="28"/>
        <end position="47"/>
    </location>
</feature>
<feature type="domain" description="Cation efflux protein transmembrane" evidence="7">
    <location>
        <begin position="30"/>
        <end position="262"/>
    </location>
</feature>